<dbReference type="AlphaFoldDB" id="A0A1V8YBY8"/>
<proteinExistence type="predicted"/>
<organism evidence="1 2">
    <name type="scientific">Enterococcus villorum</name>
    <dbReference type="NCBI Taxonomy" id="112904"/>
    <lineage>
        <taxon>Bacteria</taxon>
        <taxon>Bacillati</taxon>
        <taxon>Bacillota</taxon>
        <taxon>Bacilli</taxon>
        <taxon>Lactobacillales</taxon>
        <taxon>Enterococcaceae</taxon>
        <taxon>Enterococcus</taxon>
    </lineage>
</organism>
<evidence type="ECO:0000313" key="1">
    <source>
        <dbReference type="EMBL" id="OQO70120.1"/>
    </source>
</evidence>
<sequence>MVKKTFKCEYYQVVEHIEGENREAYFDYQKWAEETMKIKLEERKHPYKEDSVRLEETYFHPTYNMLFTRYMRGRITDVPYLARDNSKSEPIVLEDGQYVSEDVTCLYDSTNHVLMIQKNSHSVSPIGIEQYLNDTTPPNIEVKLRKVVATDSFERASKAKKCRKIIVRLADIQTLRRKGILSNLKSSVGKMVQSTKEIPSPYLEFTFSVGMDRGAEIDETEFDNIISDIKSNPIAFDRAKVSIMEENEAKMNMVDLFLDSPREEISFEINKPNNPIRFDAMMDKMGQKYCPGENRENRRKVINSYLRQ</sequence>
<dbReference type="RefSeq" id="WP_081183865.1">
    <property type="nucleotide sequence ID" value="NZ_MJEA01000007.1"/>
</dbReference>
<dbReference type="Pfam" id="PF20505">
    <property type="entry name" value="DUF6731"/>
    <property type="match status" value="1"/>
</dbReference>
<dbReference type="Proteomes" id="UP000192477">
    <property type="component" value="Unassembled WGS sequence"/>
</dbReference>
<comment type="caution">
    <text evidence="1">The sequence shown here is derived from an EMBL/GenBank/DDBJ whole genome shotgun (WGS) entry which is preliminary data.</text>
</comment>
<protein>
    <submittedName>
        <fullName evidence="1">Uncharacterized protein</fullName>
    </submittedName>
</protein>
<name>A0A1V8YBY8_9ENTE</name>
<dbReference type="STRING" id="112904.BH747_08125"/>
<dbReference type="OrthoDB" id="2087884at2"/>
<dbReference type="InterPro" id="IPR046618">
    <property type="entry name" value="DUF6731"/>
</dbReference>
<evidence type="ECO:0000313" key="2">
    <source>
        <dbReference type="Proteomes" id="UP000192477"/>
    </source>
</evidence>
<accession>A0A1V8YBY8</accession>
<dbReference type="EMBL" id="MJEA01000007">
    <property type="protein sequence ID" value="OQO70120.1"/>
    <property type="molecule type" value="Genomic_DNA"/>
</dbReference>
<reference evidence="1 2" key="1">
    <citation type="journal article" date="2017" name="BMC Microbiol.">
        <title>Comparative genomics of Enterococcus spp. isolated from bovine feces.</title>
        <authorList>
            <person name="Beukers A.G."/>
            <person name="Zaheer R."/>
            <person name="Goji N."/>
            <person name="Amoako K.K."/>
            <person name="Chaves A.V."/>
            <person name="Ward M.P."/>
            <person name="McAllister T.A."/>
        </authorList>
    </citation>
    <scope>NUCLEOTIDE SEQUENCE [LARGE SCALE GENOMIC DNA]</scope>
    <source>
        <strain evidence="1 2">F1129D 143</strain>
    </source>
</reference>
<gene>
    <name evidence="1" type="ORF">BH747_08125</name>
</gene>